<dbReference type="PANTHER" id="PTHR43289">
    <property type="entry name" value="MITOGEN-ACTIVATED PROTEIN KINASE KINASE KINASE 20-RELATED"/>
    <property type="match status" value="1"/>
</dbReference>
<reference evidence="7" key="1">
    <citation type="submission" date="2020-04" db="EMBL/GenBank/DDBJ databases">
        <authorList>
            <person name="Zhang T."/>
        </authorList>
    </citation>
    <scope>NUCLEOTIDE SEQUENCE</scope>
    <source>
        <strain evidence="7">HKST-UBA02</strain>
    </source>
</reference>
<evidence type="ECO:0000256" key="3">
    <source>
        <dbReference type="ARBA" id="ARBA00022777"/>
    </source>
</evidence>
<keyword evidence="3 7" id="KW-0418">Kinase</keyword>
<dbReference type="SMART" id="SM00220">
    <property type="entry name" value="S_TKc"/>
    <property type="match status" value="1"/>
</dbReference>
<dbReference type="AlphaFoldDB" id="A0A956SET2"/>
<evidence type="ECO:0000256" key="1">
    <source>
        <dbReference type="ARBA" id="ARBA00022679"/>
    </source>
</evidence>
<dbReference type="Gene3D" id="1.10.510.10">
    <property type="entry name" value="Transferase(Phosphotransferase) domain 1"/>
    <property type="match status" value="1"/>
</dbReference>
<name>A0A956SET2_UNCEI</name>
<dbReference type="InterPro" id="IPR008271">
    <property type="entry name" value="Ser/Thr_kinase_AS"/>
</dbReference>
<dbReference type="PROSITE" id="PS00108">
    <property type="entry name" value="PROTEIN_KINASE_ST"/>
    <property type="match status" value="1"/>
</dbReference>
<dbReference type="Proteomes" id="UP000739538">
    <property type="component" value="Unassembled WGS sequence"/>
</dbReference>
<sequence>MTEDAHLPGGPGDEPTIDMTAGAAPDHGSASGASGFPTGSLAFGVPATSLGLVPGMEIASRYRIESHLASGGMGHAYQARDLALGLTLAIKTIRPEIAANPAALRMFKQEILLARSISHPNVCRIFDLGCHAEGDSELWFLSMELLAGVTLLSRIRELGRIDPDATVAIAKQLAAALDAAHLAGIVHRDLKCANIMIVPYAQGERVVITDFGLAHAARSSKRSPLPSARASYVLS</sequence>
<dbReference type="GO" id="GO:0005524">
    <property type="term" value="F:ATP binding"/>
    <property type="evidence" value="ECO:0007669"/>
    <property type="project" value="UniProtKB-KW"/>
</dbReference>
<keyword evidence="2" id="KW-0547">Nucleotide-binding</keyword>
<feature type="region of interest" description="Disordered" evidence="5">
    <location>
        <begin position="1"/>
        <end position="32"/>
    </location>
</feature>
<evidence type="ECO:0000256" key="4">
    <source>
        <dbReference type="ARBA" id="ARBA00022840"/>
    </source>
</evidence>
<dbReference type="PROSITE" id="PS50011">
    <property type="entry name" value="PROTEIN_KINASE_DOM"/>
    <property type="match status" value="1"/>
</dbReference>
<evidence type="ECO:0000259" key="6">
    <source>
        <dbReference type="PROSITE" id="PS50011"/>
    </source>
</evidence>
<evidence type="ECO:0000256" key="5">
    <source>
        <dbReference type="SAM" id="MobiDB-lite"/>
    </source>
</evidence>
<proteinExistence type="predicted"/>
<keyword evidence="4" id="KW-0067">ATP-binding</keyword>
<gene>
    <name evidence="7" type="ORF">KDA27_12745</name>
</gene>
<dbReference type="Pfam" id="PF00069">
    <property type="entry name" value="Pkinase"/>
    <property type="match status" value="1"/>
</dbReference>
<dbReference type="GO" id="GO:0004674">
    <property type="term" value="F:protein serine/threonine kinase activity"/>
    <property type="evidence" value="ECO:0007669"/>
    <property type="project" value="TreeGrafter"/>
</dbReference>
<evidence type="ECO:0000313" key="8">
    <source>
        <dbReference type="Proteomes" id="UP000739538"/>
    </source>
</evidence>
<organism evidence="7 8">
    <name type="scientific">Eiseniibacteriota bacterium</name>
    <dbReference type="NCBI Taxonomy" id="2212470"/>
    <lineage>
        <taxon>Bacteria</taxon>
        <taxon>Candidatus Eiseniibacteriota</taxon>
    </lineage>
</organism>
<evidence type="ECO:0000256" key="2">
    <source>
        <dbReference type="ARBA" id="ARBA00022741"/>
    </source>
</evidence>
<dbReference type="InterPro" id="IPR000719">
    <property type="entry name" value="Prot_kinase_dom"/>
</dbReference>
<dbReference type="SUPFAM" id="SSF56112">
    <property type="entry name" value="Protein kinase-like (PK-like)"/>
    <property type="match status" value="1"/>
</dbReference>
<protein>
    <submittedName>
        <fullName evidence="7">Protein kinase</fullName>
    </submittedName>
</protein>
<keyword evidence="1" id="KW-0808">Transferase</keyword>
<evidence type="ECO:0000313" key="7">
    <source>
        <dbReference type="EMBL" id="MCA9756664.1"/>
    </source>
</evidence>
<dbReference type="PANTHER" id="PTHR43289:SF34">
    <property type="entry name" value="SERINE_THREONINE-PROTEIN KINASE YBDM-RELATED"/>
    <property type="match status" value="1"/>
</dbReference>
<dbReference type="Gene3D" id="3.30.200.20">
    <property type="entry name" value="Phosphorylase Kinase, domain 1"/>
    <property type="match status" value="1"/>
</dbReference>
<feature type="domain" description="Protein kinase" evidence="6">
    <location>
        <begin position="62"/>
        <end position="235"/>
    </location>
</feature>
<comment type="caution">
    <text evidence="7">The sequence shown here is derived from an EMBL/GenBank/DDBJ whole genome shotgun (WGS) entry which is preliminary data.</text>
</comment>
<dbReference type="InterPro" id="IPR011009">
    <property type="entry name" value="Kinase-like_dom_sf"/>
</dbReference>
<dbReference type="EMBL" id="JAGQHS010000062">
    <property type="protein sequence ID" value="MCA9756664.1"/>
    <property type="molecule type" value="Genomic_DNA"/>
</dbReference>
<accession>A0A956SET2</accession>
<reference evidence="7" key="2">
    <citation type="journal article" date="2021" name="Microbiome">
        <title>Successional dynamics and alternative stable states in a saline activated sludge microbial community over 9 years.</title>
        <authorList>
            <person name="Wang Y."/>
            <person name="Ye J."/>
            <person name="Ju F."/>
            <person name="Liu L."/>
            <person name="Boyd J.A."/>
            <person name="Deng Y."/>
            <person name="Parks D.H."/>
            <person name="Jiang X."/>
            <person name="Yin X."/>
            <person name="Woodcroft B.J."/>
            <person name="Tyson G.W."/>
            <person name="Hugenholtz P."/>
            <person name="Polz M.F."/>
            <person name="Zhang T."/>
        </authorList>
    </citation>
    <scope>NUCLEOTIDE SEQUENCE</scope>
    <source>
        <strain evidence="7">HKST-UBA02</strain>
    </source>
</reference>